<comment type="caution">
    <text evidence="2">The sequence shown here is derived from an EMBL/GenBank/DDBJ whole genome shotgun (WGS) entry which is preliminary data.</text>
</comment>
<evidence type="ECO:0000313" key="3">
    <source>
        <dbReference type="Proteomes" id="UP000295550"/>
    </source>
</evidence>
<proteinExistence type="predicted"/>
<reference evidence="2 3" key="1">
    <citation type="journal article" date="2019" name="Int. J. Syst. Evol. Microbiol.">
        <title>Photorhabdus khanii subsp. guanajuatensis subsp. nov., isolated from Heterorhabditis atacamensis, and Photorhabdus luminescens subsp. mexicana subsp. nov., isolated from Heterorhabditis mexicana entomopathogenic nematodes.</title>
        <authorList>
            <person name="Machado R.A.R."/>
            <person name="Bruno P."/>
            <person name="Arce C.C.M."/>
            <person name="Liechti N."/>
            <person name="Kohler A."/>
            <person name="Bernal J."/>
            <person name="Bruggmann R."/>
            <person name="Turlings T.C.J."/>
        </authorList>
    </citation>
    <scope>NUCLEOTIDE SEQUENCE [LARGE SCALE GENOMIC DNA]</scope>
    <source>
        <strain evidence="2 3">MEX47-22</strain>
    </source>
</reference>
<protein>
    <recommendedName>
        <fullName evidence="1">Immunity protein 43 domain-containing protein</fullName>
    </recommendedName>
</protein>
<feature type="domain" description="Immunity protein 43" evidence="1">
    <location>
        <begin position="7"/>
        <end position="208"/>
    </location>
</feature>
<name>A0A4V2X423_PHOLU</name>
<evidence type="ECO:0000259" key="1">
    <source>
        <dbReference type="Pfam" id="PF15570"/>
    </source>
</evidence>
<dbReference type="EMBL" id="PUJX01000054">
    <property type="protein sequence ID" value="TDB42615.1"/>
    <property type="molecule type" value="Genomic_DNA"/>
</dbReference>
<dbReference type="RefSeq" id="WP_132348839.1">
    <property type="nucleotide sequence ID" value="NZ_CAWOLF010000054.1"/>
</dbReference>
<dbReference type="Pfam" id="PF15570">
    <property type="entry name" value="Imm43"/>
    <property type="match status" value="1"/>
</dbReference>
<dbReference type="InterPro" id="IPR029079">
    <property type="entry name" value="Imm43"/>
</dbReference>
<organism evidence="2 3">
    <name type="scientific">Photorhabdus luminescens subsp. mexicana</name>
    <dbReference type="NCBI Taxonomy" id="2100167"/>
    <lineage>
        <taxon>Bacteria</taxon>
        <taxon>Pseudomonadati</taxon>
        <taxon>Pseudomonadota</taxon>
        <taxon>Gammaproteobacteria</taxon>
        <taxon>Enterobacterales</taxon>
        <taxon>Morganellaceae</taxon>
        <taxon>Photorhabdus</taxon>
    </lineage>
</organism>
<gene>
    <name evidence="2" type="ORF">C5468_24740</name>
</gene>
<evidence type="ECO:0000313" key="2">
    <source>
        <dbReference type="EMBL" id="TDB42615.1"/>
    </source>
</evidence>
<dbReference type="Proteomes" id="UP000295550">
    <property type="component" value="Unassembled WGS sequence"/>
</dbReference>
<accession>A0A4V2X423</accession>
<sequence>MNYYVLMNDYKSSSIPRYLHAIVDTKKQVNEKWNYEGSKYSFPYYMKDPECPDGLFLLCNKNIGDLRFNYYKHGRAHIMSDYFLEFFNSFITSAFICKKLLATSIKDGRVIRDDINYVHFTNKEDFLDLEKSELEEDRFGGVIPHKLVFNENVLDYDVFSINRTLLSGYIFLSEIATEKFIKKEIKGLKLVNLDEAFKEYSIDYRYDIESSKKRVKRKLP</sequence>
<dbReference type="AlphaFoldDB" id="A0A4V2X423"/>